<evidence type="ECO:0000256" key="5">
    <source>
        <dbReference type="ARBA" id="ARBA00022801"/>
    </source>
</evidence>
<comment type="subcellular location">
    <subcellularLocation>
        <location evidence="1">Cell membrane</location>
        <topology evidence="1">Single-pass type II membrane protein</topology>
    </subcellularLocation>
</comment>
<keyword evidence="10 16" id="KW-0326">Glycosidase</keyword>
<evidence type="ECO:0000256" key="15">
    <source>
        <dbReference type="ARBA" id="ARBA00041260"/>
    </source>
</evidence>
<evidence type="ECO:0000256" key="16">
    <source>
        <dbReference type="RuleBase" id="RU361153"/>
    </source>
</evidence>
<dbReference type="GO" id="GO:0004338">
    <property type="term" value="F:glucan exo-1,3-beta-glucosidase activity"/>
    <property type="evidence" value="ECO:0007669"/>
    <property type="project" value="UniProtKB-EC"/>
</dbReference>
<dbReference type="EC" id="3.2.1.58" evidence="14"/>
<evidence type="ECO:0000313" key="18">
    <source>
        <dbReference type="EMBL" id="KIM86054.1"/>
    </source>
</evidence>
<keyword evidence="4" id="KW-0812">Transmembrane</keyword>
<evidence type="ECO:0000256" key="12">
    <source>
        <dbReference type="ARBA" id="ARBA00036824"/>
    </source>
</evidence>
<sequence length="615" mass="66029">MPVPQQEVVVHLRVADPLAPLHPVLLRAVMVPLSRRRLERTLLTTTHLADFVRYSDPNDPFNNNARPNSWTPPLNASWTWGKDKVYGVNLGGLFVLEPFISPALYQKYTGAVDEWTLSTLMAADTASGGLNQIEDHYNTFITEQDIAEIAGAGLNWIRLPIPFWAIDTWPGEPFLAKVSWKYILRLLGWARKYGLRVNLDLHTIPGSQNGYNHSGREGLVNFMNGVMGVANAERTMGYIRILTEFISQPEYQNLIPMFGIINEPLMAVIGKDQLSAAYLEAHDMIRNITGIGSGKGTYISIHDGFQGVSSWAGFMEGSDRVILDTHPYFAFNGNPNTQPIDTGTGSGAGGVWPGMACSAWGPGMNESQVNFGVTVAGEFSAGYNDCGLFVKGVGVKATFGGDCSIWQDSTNWDASIKAGVKAFTLASMDALQDWFFWTWKIGNSSAGLVEAPLWSMQLGLQNGWIPTDPRESVGQCAALGVDKPFVGTYSAWQTGGSGAGTISPSFVSEFSQWPPATISNADGPASLLPSYASTGSVVTLPPPTLTASATHSINVGDGWFDTADTAGGVTVVQGCTYPNAWSAVGIAVPTQCGGSKAAVVAAAVTPAPKIRRETY</sequence>
<keyword evidence="6" id="KW-0735">Signal-anchor</keyword>
<dbReference type="HOGENOM" id="CLU_004624_6_1_1"/>
<protein>
    <recommendedName>
        <fullName evidence="14">glucan 1,3-beta-glucosidase</fullName>
        <ecNumber evidence="14">3.2.1.58</ecNumber>
    </recommendedName>
    <alternativeName>
        <fullName evidence="15">Exo-1,3-beta-glucanase D</fullName>
    </alternativeName>
</protein>
<dbReference type="AlphaFoldDB" id="A0A0C3G2G9"/>
<dbReference type="InterPro" id="IPR001547">
    <property type="entry name" value="Glyco_hydro_5"/>
</dbReference>
<evidence type="ECO:0000256" key="8">
    <source>
        <dbReference type="ARBA" id="ARBA00023136"/>
    </source>
</evidence>
<comment type="catalytic activity">
    <reaction evidence="12">
        <text>Successive hydrolysis of beta-D-glucose units from the non-reducing ends of (1-&gt;3)-beta-D-glucans, releasing alpha-glucose.</text>
        <dbReference type="EC" id="3.2.1.58"/>
    </reaction>
</comment>
<evidence type="ECO:0000256" key="1">
    <source>
        <dbReference type="ARBA" id="ARBA00004401"/>
    </source>
</evidence>
<keyword evidence="5 16" id="KW-0378">Hydrolase</keyword>
<comment type="similarity">
    <text evidence="2 16">Belongs to the glycosyl hydrolase 5 (cellulase A) family.</text>
</comment>
<dbReference type="Pfam" id="PF00150">
    <property type="entry name" value="Cellulase"/>
    <property type="match status" value="1"/>
</dbReference>
<evidence type="ECO:0000256" key="10">
    <source>
        <dbReference type="ARBA" id="ARBA00023295"/>
    </source>
</evidence>
<reference evidence="19" key="2">
    <citation type="submission" date="2015-01" db="EMBL/GenBank/DDBJ databases">
        <title>Evolutionary Origins and Diversification of the Mycorrhizal Mutualists.</title>
        <authorList>
            <consortium name="DOE Joint Genome Institute"/>
            <consortium name="Mycorrhizal Genomics Consortium"/>
            <person name="Kohler A."/>
            <person name="Kuo A."/>
            <person name="Nagy L.G."/>
            <person name="Floudas D."/>
            <person name="Copeland A."/>
            <person name="Barry K.W."/>
            <person name="Cichocki N."/>
            <person name="Veneault-Fourrey C."/>
            <person name="LaButti K."/>
            <person name="Lindquist E.A."/>
            <person name="Lipzen A."/>
            <person name="Lundell T."/>
            <person name="Morin E."/>
            <person name="Murat C."/>
            <person name="Riley R."/>
            <person name="Ohm R."/>
            <person name="Sun H."/>
            <person name="Tunlid A."/>
            <person name="Henrissat B."/>
            <person name="Grigoriev I.V."/>
            <person name="Hibbett D.S."/>
            <person name="Martin F."/>
        </authorList>
    </citation>
    <scope>NUCLEOTIDE SEQUENCE [LARGE SCALE GENOMIC DNA]</scope>
    <source>
        <strain evidence="19">F 1598</strain>
    </source>
</reference>
<dbReference type="OrthoDB" id="62120at2759"/>
<evidence type="ECO:0000256" key="13">
    <source>
        <dbReference type="ARBA" id="ARBA00037126"/>
    </source>
</evidence>
<reference evidence="18 19" key="1">
    <citation type="submission" date="2014-04" db="EMBL/GenBank/DDBJ databases">
        <authorList>
            <consortium name="DOE Joint Genome Institute"/>
            <person name="Kuo A."/>
            <person name="Tarkka M."/>
            <person name="Buscot F."/>
            <person name="Kohler A."/>
            <person name="Nagy L.G."/>
            <person name="Floudas D."/>
            <person name="Copeland A."/>
            <person name="Barry K.W."/>
            <person name="Cichocki N."/>
            <person name="Veneault-Fourrey C."/>
            <person name="LaButti K."/>
            <person name="Lindquist E.A."/>
            <person name="Lipzen A."/>
            <person name="Lundell T."/>
            <person name="Morin E."/>
            <person name="Murat C."/>
            <person name="Sun H."/>
            <person name="Tunlid A."/>
            <person name="Henrissat B."/>
            <person name="Grigoriev I.V."/>
            <person name="Hibbett D.S."/>
            <person name="Martin F."/>
            <person name="Nordberg H.P."/>
            <person name="Cantor M.N."/>
            <person name="Hua S.X."/>
        </authorList>
    </citation>
    <scope>NUCLEOTIDE SEQUENCE [LARGE SCALE GENOMIC DNA]</scope>
    <source>
        <strain evidence="18 19">F 1598</strain>
    </source>
</reference>
<feature type="domain" description="Glycoside hydrolase family 5" evidence="17">
    <location>
        <begin position="129"/>
        <end position="290"/>
    </location>
</feature>
<dbReference type="GO" id="GO:0005886">
    <property type="term" value="C:plasma membrane"/>
    <property type="evidence" value="ECO:0007669"/>
    <property type="project" value="UniProtKB-SubCell"/>
</dbReference>
<evidence type="ECO:0000256" key="4">
    <source>
        <dbReference type="ARBA" id="ARBA00022692"/>
    </source>
</evidence>
<comment type="function">
    <text evidence="13">Glucosidase involved in the degradation of cellulosic biomass. Active on lichenan.</text>
</comment>
<dbReference type="Proteomes" id="UP000054166">
    <property type="component" value="Unassembled WGS sequence"/>
</dbReference>
<dbReference type="Gene3D" id="3.20.20.80">
    <property type="entry name" value="Glycosidases"/>
    <property type="match status" value="1"/>
</dbReference>
<evidence type="ECO:0000256" key="9">
    <source>
        <dbReference type="ARBA" id="ARBA00023180"/>
    </source>
</evidence>
<evidence type="ECO:0000256" key="11">
    <source>
        <dbReference type="ARBA" id="ARBA00023316"/>
    </source>
</evidence>
<keyword evidence="11" id="KW-0961">Cell wall biogenesis/degradation</keyword>
<dbReference type="STRING" id="765440.A0A0C3G2G9"/>
<proteinExistence type="inferred from homology"/>
<dbReference type="GO" id="GO:0009986">
    <property type="term" value="C:cell surface"/>
    <property type="evidence" value="ECO:0007669"/>
    <property type="project" value="TreeGrafter"/>
</dbReference>
<dbReference type="PANTHER" id="PTHR31297">
    <property type="entry name" value="GLUCAN ENDO-1,6-BETA-GLUCOSIDASE B"/>
    <property type="match status" value="1"/>
</dbReference>
<accession>A0A0C3G2G9</accession>
<keyword evidence="3" id="KW-1003">Cell membrane</keyword>
<dbReference type="GO" id="GO:0071555">
    <property type="term" value="P:cell wall organization"/>
    <property type="evidence" value="ECO:0007669"/>
    <property type="project" value="UniProtKB-KW"/>
</dbReference>
<evidence type="ECO:0000256" key="2">
    <source>
        <dbReference type="ARBA" id="ARBA00005641"/>
    </source>
</evidence>
<dbReference type="EMBL" id="KN832983">
    <property type="protein sequence ID" value="KIM86054.1"/>
    <property type="molecule type" value="Genomic_DNA"/>
</dbReference>
<dbReference type="GO" id="GO:0005576">
    <property type="term" value="C:extracellular region"/>
    <property type="evidence" value="ECO:0007669"/>
    <property type="project" value="TreeGrafter"/>
</dbReference>
<dbReference type="SUPFAM" id="SSF51445">
    <property type="entry name" value="(Trans)glycosidases"/>
    <property type="match status" value="1"/>
</dbReference>
<dbReference type="InParanoid" id="A0A0C3G2G9"/>
<dbReference type="FunCoup" id="A0A0C3G2G9">
    <property type="interactions" value="22"/>
</dbReference>
<name>A0A0C3G2G9_PILCF</name>
<evidence type="ECO:0000256" key="6">
    <source>
        <dbReference type="ARBA" id="ARBA00022968"/>
    </source>
</evidence>
<keyword evidence="8" id="KW-0472">Membrane</keyword>
<organism evidence="18 19">
    <name type="scientific">Piloderma croceum (strain F 1598)</name>
    <dbReference type="NCBI Taxonomy" id="765440"/>
    <lineage>
        <taxon>Eukaryota</taxon>
        <taxon>Fungi</taxon>
        <taxon>Dikarya</taxon>
        <taxon>Basidiomycota</taxon>
        <taxon>Agaricomycotina</taxon>
        <taxon>Agaricomycetes</taxon>
        <taxon>Agaricomycetidae</taxon>
        <taxon>Atheliales</taxon>
        <taxon>Atheliaceae</taxon>
        <taxon>Piloderma</taxon>
    </lineage>
</organism>
<evidence type="ECO:0000256" key="3">
    <source>
        <dbReference type="ARBA" id="ARBA00022475"/>
    </source>
</evidence>
<dbReference type="InterPro" id="IPR017853">
    <property type="entry name" value="GH"/>
</dbReference>
<dbReference type="InterPro" id="IPR050386">
    <property type="entry name" value="Glycosyl_hydrolase_5"/>
</dbReference>
<keyword evidence="9" id="KW-0325">Glycoprotein</keyword>
<evidence type="ECO:0000313" key="19">
    <source>
        <dbReference type="Proteomes" id="UP000054166"/>
    </source>
</evidence>
<dbReference type="PANTHER" id="PTHR31297:SF34">
    <property type="entry name" value="GLUCAN 1,3-BETA-GLUCOSIDASE 2"/>
    <property type="match status" value="1"/>
</dbReference>
<evidence type="ECO:0000259" key="17">
    <source>
        <dbReference type="Pfam" id="PF00150"/>
    </source>
</evidence>
<gene>
    <name evidence="18" type="ORF">PILCRDRAFT_332742</name>
</gene>
<dbReference type="GO" id="GO:0009251">
    <property type="term" value="P:glucan catabolic process"/>
    <property type="evidence" value="ECO:0007669"/>
    <property type="project" value="TreeGrafter"/>
</dbReference>
<evidence type="ECO:0000256" key="7">
    <source>
        <dbReference type="ARBA" id="ARBA00022989"/>
    </source>
</evidence>
<keyword evidence="7" id="KW-1133">Transmembrane helix</keyword>
<keyword evidence="19" id="KW-1185">Reference proteome</keyword>
<evidence type="ECO:0000256" key="14">
    <source>
        <dbReference type="ARBA" id="ARBA00038929"/>
    </source>
</evidence>